<protein>
    <recommendedName>
        <fullName evidence="3">ATP-dependent rRNA helicase SPB4-like C-terminal extension domain-containing protein</fullName>
    </recommendedName>
</protein>
<dbReference type="Pfam" id="PF13959">
    <property type="entry name" value="CTE_SPB4"/>
    <property type="match status" value="1"/>
</dbReference>
<feature type="domain" description="ATP-dependent rRNA helicase SPB4-like C-terminal extension" evidence="3">
    <location>
        <begin position="28"/>
        <end position="79"/>
    </location>
</feature>
<sequence length="79" mass="9088">MYSRDVSDELMGWWCIYALRINPNKLLNPVRKMEAFLARDPNLKASAQRAFVSYAKSVFLMGNKDVFNVHALDTDAYAK</sequence>
<name>A0ABQ9HF86_9NEOP</name>
<reference evidence="4 5" key="1">
    <citation type="submission" date="2023-02" db="EMBL/GenBank/DDBJ databases">
        <title>LHISI_Scaffold_Assembly.</title>
        <authorList>
            <person name="Stuart O.P."/>
            <person name="Cleave R."/>
            <person name="Magrath M.J.L."/>
            <person name="Mikheyev A.S."/>
        </authorList>
    </citation>
    <scope>NUCLEOTIDE SEQUENCE [LARGE SCALE GENOMIC DNA]</scope>
    <source>
        <strain evidence="4">Daus_M_001</strain>
        <tissue evidence="4">Leg muscle</tissue>
    </source>
</reference>
<evidence type="ECO:0000313" key="5">
    <source>
        <dbReference type="Proteomes" id="UP001159363"/>
    </source>
</evidence>
<keyword evidence="2" id="KW-0067">ATP-binding</keyword>
<dbReference type="EMBL" id="JARBHB010000005">
    <property type="protein sequence ID" value="KAJ8882990.1"/>
    <property type="molecule type" value="Genomic_DNA"/>
</dbReference>
<dbReference type="InterPro" id="IPR025313">
    <property type="entry name" value="SPB4-like_CTE"/>
</dbReference>
<keyword evidence="1" id="KW-0378">Hydrolase</keyword>
<evidence type="ECO:0000256" key="2">
    <source>
        <dbReference type="ARBA" id="ARBA00022806"/>
    </source>
</evidence>
<organism evidence="4 5">
    <name type="scientific">Dryococelus australis</name>
    <dbReference type="NCBI Taxonomy" id="614101"/>
    <lineage>
        <taxon>Eukaryota</taxon>
        <taxon>Metazoa</taxon>
        <taxon>Ecdysozoa</taxon>
        <taxon>Arthropoda</taxon>
        <taxon>Hexapoda</taxon>
        <taxon>Insecta</taxon>
        <taxon>Pterygota</taxon>
        <taxon>Neoptera</taxon>
        <taxon>Polyneoptera</taxon>
        <taxon>Phasmatodea</taxon>
        <taxon>Verophasmatodea</taxon>
        <taxon>Anareolatae</taxon>
        <taxon>Phasmatidae</taxon>
        <taxon>Eurycanthinae</taxon>
        <taxon>Dryococelus</taxon>
    </lineage>
</organism>
<proteinExistence type="predicted"/>
<accession>A0ABQ9HF86</accession>
<dbReference type="Proteomes" id="UP001159363">
    <property type="component" value="Chromosome 4"/>
</dbReference>
<keyword evidence="5" id="KW-1185">Reference proteome</keyword>
<evidence type="ECO:0000313" key="4">
    <source>
        <dbReference type="EMBL" id="KAJ8882990.1"/>
    </source>
</evidence>
<keyword evidence="2" id="KW-0347">Helicase</keyword>
<keyword evidence="2" id="KW-0547">Nucleotide-binding</keyword>
<evidence type="ECO:0000256" key="1">
    <source>
        <dbReference type="ARBA" id="ARBA00022801"/>
    </source>
</evidence>
<dbReference type="SMART" id="SM01178">
    <property type="entry name" value="DUF4217"/>
    <property type="match status" value="1"/>
</dbReference>
<gene>
    <name evidence="4" type="ORF">PR048_014829</name>
</gene>
<comment type="caution">
    <text evidence="4">The sequence shown here is derived from an EMBL/GenBank/DDBJ whole genome shotgun (WGS) entry which is preliminary data.</text>
</comment>
<evidence type="ECO:0000259" key="3">
    <source>
        <dbReference type="SMART" id="SM01178"/>
    </source>
</evidence>